<evidence type="ECO:0000259" key="4">
    <source>
        <dbReference type="PROSITE" id="PS51832"/>
    </source>
</evidence>
<feature type="transmembrane region" description="Helical" evidence="2">
    <location>
        <begin position="178"/>
        <end position="197"/>
    </location>
</feature>
<sequence length="480" mass="53152">MSSKVRKYITVVLFLAVSMVIYLNSNYVINNWNIVIIMGILSVIAETFMVKIPGIGGVSVAFAIVFSTIIMEGPLAGVIVSAIGITFCRPYVDDIGYVHILNTPIYKTVFNISQNILYAGTSALVYVYLHSRFYYLGDIDPVSAVGTMATFLFVNTLLMTFLIHFLSGGRFLDIWSENFKGMIVSVAAVGLLGIIIAKAHDSYGLGAVVMFFIPLMLSRYSFKLYVDMRANYYDTVKALINTIEAKDPYTSGHAARVGKYAVAIAKEMKLKPSQIDTIKNAALLHDIGKIGVNDNVLNKKERLTDEEFDIIKSHPSVGYDIIKDIGFLHNVMDIVKHHHERWDGTGYPDGLSGEDLPLETTILTVADSFDAMVTDRPYRKALSVETALGEIVRCAGTQFNPGIVAVSIKVLQRYEKDIESVNREIEIKSKALAAITDDTETVHKKDDKRLQIDGSQDKFKQDDSPIGKIDEAEDDDKGIA</sequence>
<feature type="domain" description="HD-GYP" evidence="4">
    <location>
        <begin position="228"/>
        <end position="423"/>
    </location>
</feature>
<protein>
    <submittedName>
        <fullName evidence="5">HDIG domain-containing protein</fullName>
    </submittedName>
</protein>
<dbReference type="InterPro" id="IPR003607">
    <property type="entry name" value="HD/PDEase_dom"/>
</dbReference>
<gene>
    <name evidence="5" type="ORF">SAMN02745751_01596</name>
</gene>
<feature type="transmembrane region" description="Helical" evidence="2">
    <location>
        <begin position="32"/>
        <end position="52"/>
    </location>
</feature>
<dbReference type="Gene3D" id="1.10.3210.10">
    <property type="entry name" value="Hypothetical protein af1432"/>
    <property type="match status" value="1"/>
</dbReference>
<keyword evidence="2" id="KW-0812">Transmembrane</keyword>
<reference evidence="5 6" key="1">
    <citation type="submission" date="2016-11" db="EMBL/GenBank/DDBJ databases">
        <authorList>
            <person name="Jaros S."/>
            <person name="Januszkiewicz K."/>
            <person name="Wedrychowicz H."/>
        </authorList>
    </citation>
    <scope>NUCLEOTIDE SEQUENCE [LARGE SCALE GENOMIC DNA]</scope>
    <source>
        <strain evidence="5 6">DSM 17477</strain>
    </source>
</reference>
<feature type="transmembrane region" description="Helical" evidence="2">
    <location>
        <begin position="141"/>
        <end position="166"/>
    </location>
</feature>
<keyword evidence="6" id="KW-1185">Reference proteome</keyword>
<proteinExistence type="predicted"/>
<feature type="transmembrane region" description="Helical" evidence="2">
    <location>
        <begin position="109"/>
        <end position="129"/>
    </location>
</feature>
<dbReference type="SMART" id="SM00471">
    <property type="entry name" value="HDc"/>
    <property type="match status" value="1"/>
</dbReference>
<evidence type="ECO:0000313" key="6">
    <source>
        <dbReference type="Proteomes" id="UP000184052"/>
    </source>
</evidence>
<dbReference type="PROSITE" id="PS51832">
    <property type="entry name" value="HD_GYP"/>
    <property type="match status" value="1"/>
</dbReference>
<feature type="compositionally biased region" description="Acidic residues" evidence="1">
    <location>
        <begin position="471"/>
        <end position="480"/>
    </location>
</feature>
<dbReference type="InterPro" id="IPR037522">
    <property type="entry name" value="HD_GYP_dom"/>
</dbReference>
<dbReference type="InterPro" id="IPR006675">
    <property type="entry name" value="HDIG_dom"/>
</dbReference>
<organism evidence="5 6">
    <name type="scientific">Dethiosulfatibacter aminovorans DSM 17477</name>
    <dbReference type="NCBI Taxonomy" id="1121476"/>
    <lineage>
        <taxon>Bacteria</taxon>
        <taxon>Bacillati</taxon>
        <taxon>Bacillota</taxon>
        <taxon>Tissierellia</taxon>
        <taxon>Dethiosulfatibacter</taxon>
    </lineage>
</organism>
<dbReference type="PROSITE" id="PS51831">
    <property type="entry name" value="HD"/>
    <property type="match status" value="1"/>
</dbReference>
<feature type="compositionally biased region" description="Basic and acidic residues" evidence="1">
    <location>
        <begin position="443"/>
        <end position="470"/>
    </location>
</feature>
<keyword evidence="2" id="KW-0472">Membrane</keyword>
<dbReference type="PANTHER" id="PTHR43155:SF2">
    <property type="entry name" value="CYCLIC DI-GMP PHOSPHODIESTERASE PA4108"/>
    <property type="match status" value="1"/>
</dbReference>
<dbReference type="EMBL" id="FQZL01000009">
    <property type="protein sequence ID" value="SHJ02980.1"/>
    <property type="molecule type" value="Genomic_DNA"/>
</dbReference>
<feature type="transmembrane region" description="Helical" evidence="2">
    <location>
        <begin position="58"/>
        <end position="88"/>
    </location>
</feature>
<evidence type="ECO:0000256" key="1">
    <source>
        <dbReference type="SAM" id="MobiDB-lite"/>
    </source>
</evidence>
<feature type="domain" description="HD" evidence="3">
    <location>
        <begin position="250"/>
        <end position="372"/>
    </location>
</feature>
<evidence type="ECO:0000256" key="2">
    <source>
        <dbReference type="SAM" id="Phobius"/>
    </source>
</evidence>
<dbReference type="Proteomes" id="UP000184052">
    <property type="component" value="Unassembled WGS sequence"/>
</dbReference>
<feature type="transmembrane region" description="Helical" evidence="2">
    <location>
        <begin position="6"/>
        <end position="25"/>
    </location>
</feature>
<dbReference type="Pfam" id="PF13487">
    <property type="entry name" value="HD_5"/>
    <property type="match status" value="1"/>
</dbReference>
<keyword evidence="2" id="KW-1133">Transmembrane helix</keyword>
<dbReference type="AlphaFoldDB" id="A0A1M6FZ79"/>
<dbReference type="SUPFAM" id="SSF109604">
    <property type="entry name" value="HD-domain/PDEase-like"/>
    <property type="match status" value="1"/>
</dbReference>
<feature type="region of interest" description="Disordered" evidence="1">
    <location>
        <begin position="443"/>
        <end position="480"/>
    </location>
</feature>
<dbReference type="PANTHER" id="PTHR43155">
    <property type="entry name" value="CYCLIC DI-GMP PHOSPHODIESTERASE PA4108-RELATED"/>
    <property type="match status" value="1"/>
</dbReference>
<dbReference type="CDD" id="cd00077">
    <property type="entry name" value="HDc"/>
    <property type="match status" value="1"/>
</dbReference>
<name>A0A1M6FZ79_9FIRM</name>
<feature type="transmembrane region" description="Helical" evidence="2">
    <location>
        <begin position="203"/>
        <end position="222"/>
    </location>
</feature>
<dbReference type="InterPro" id="IPR006674">
    <property type="entry name" value="HD_domain"/>
</dbReference>
<evidence type="ECO:0000259" key="3">
    <source>
        <dbReference type="PROSITE" id="PS51831"/>
    </source>
</evidence>
<evidence type="ECO:0000313" key="5">
    <source>
        <dbReference type="EMBL" id="SHJ02980.1"/>
    </source>
</evidence>
<dbReference type="RefSeq" id="WP_073049053.1">
    <property type="nucleotide sequence ID" value="NZ_FQZL01000009.1"/>
</dbReference>
<dbReference type="NCBIfam" id="TIGR00277">
    <property type="entry name" value="HDIG"/>
    <property type="match status" value="1"/>
</dbReference>
<dbReference type="STRING" id="1121476.SAMN02745751_01596"/>
<accession>A0A1M6FZ79</accession>